<comment type="similarity">
    <text evidence="6">Belongs to the UTP23/FCF1 family. UTP23 subfamily.</text>
</comment>
<gene>
    <name evidence="9" type="ORF">FCM35_KLT10964</name>
</gene>
<dbReference type="SUPFAM" id="SSF88723">
    <property type="entry name" value="PIN domain-like"/>
    <property type="match status" value="1"/>
</dbReference>
<feature type="compositionally biased region" description="Low complexity" evidence="7">
    <location>
        <begin position="266"/>
        <end position="277"/>
    </location>
</feature>
<feature type="region of interest" description="Disordered" evidence="7">
    <location>
        <begin position="201"/>
        <end position="277"/>
    </location>
</feature>
<dbReference type="Pfam" id="PF04900">
    <property type="entry name" value="Fcf1"/>
    <property type="match status" value="1"/>
</dbReference>
<reference evidence="9" key="1">
    <citation type="submission" date="2020-01" db="EMBL/GenBank/DDBJ databases">
        <title>Genome sequence of Kobresia littledalei, the first chromosome-level genome in the family Cyperaceae.</title>
        <authorList>
            <person name="Qu G."/>
        </authorList>
    </citation>
    <scope>NUCLEOTIDE SEQUENCE</scope>
    <source>
        <strain evidence="9">C.B.Clarke</strain>
        <tissue evidence="9">Leaf</tissue>
    </source>
</reference>
<evidence type="ECO:0000313" key="9">
    <source>
        <dbReference type="EMBL" id="KAF3324807.1"/>
    </source>
</evidence>
<dbReference type="OrthoDB" id="25675at2759"/>
<evidence type="ECO:0000256" key="6">
    <source>
        <dbReference type="ARBA" id="ARBA00038503"/>
    </source>
</evidence>
<evidence type="ECO:0000256" key="1">
    <source>
        <dbReference type="ARBA" id="ARBA00004604"/>
    </source>
</evidence>
<keyword evidence="4" id="KW-0539">Nucleus</keyword>
<keyword evidence="2" id="KW-0690">Ribosome biogenesis</keyword>
<proteinExistence type="inferred from homology"/>
<accession>A0A833V5D6</accession>
<evidence type="ECO:0000259" key="8">
    <source>
        <dbReference type="Pfam" id="PF24779"/>
    </source>
</evidence>
<dbReference type="EMBL" id="SWLB01000021">
    <property type="protein sequence ID" value="KAF3324807.1"/>
    <property type="molecule type" value="Genomic_DNA"/>
</dbReference>
<evidence type="ECO:0000256" key="5">
    <source>
        <dbReference type="ARBA" id="ARBA00037300"/>
    </source>
</evidence>
<dbReference type="Pfam" id="PF24779">
    <property type="entry name" value="UTP23_sensor"/>
    <property type="match status" value="1"/>
</dbReference>
<dbReference type="InterPro" id="IPR057776">
    <property type="entry name" value="UTP23_sensor"/>
</dbReference>
<dbReference type="InterPro" id="IPR029060">
    <property type="entry name" value="PIN-like_dom_sf"/>
</dbReference>
<dbReference type="GO" id="GO:0032040">
    <property type="term" value="C:small-subunit processome"/>
    <property type="evidence" value="ECO:0007669"/>
    <property type="project" value="InterPro"/>
</dbReference>
<comment type="caution">
    <text evidence="9">The sequence shown here is derived from an EMBL/GenBank/DDBJ whole genome shotgun (WGS) entry which is preliminary data.</text>
</comment>
<evidence type="ECO:0000256" key="2">
    <source>
        <dbReference type="ARBA" id="ARBA00022517"/>
    </source>
</evidence>
<evidence type="ECO:0000313" key="10">
    <source>
        <dbReference type="Proteomes" id="UP000623129"/>
    </source>
</evidence>
<evidence type="ECO:0000256" key="3">
    <source>
        <dbReference type="ARBA" id="ARBA00022552"/>
    </source>
</evidence>
<dbReference type="GO" id="GO:0006364">
    <property type="term" value="P:rRNA processing"/>
    <property type="evidence" value="ECO:0007669"/>
    <property type="project" value="UniProtKB-KW"/>
</dbReference>
<comment type="function">
    <text evidence="5">Involved in rRNA-processing and ribosome biogenesis.</text>
</comment>
<dbReference type="Proteomes" id="UP000623129">
    <property type="component" value="Unassembled WGS sequence"/>
</dbReference>
<feature type="compositionally biased region" description="Basic residues" evidence="7">
    <location>
        <begin position="255"/>
        <end position="265"/>
    </location>
</feature>
<name>A0A833V5D6_9POAL</name>
<sequence length="277" mass="31563">MRLKKQKRHRKVVRFYSACFGFREPYKVLLDGTLVHHLLSHGLSPADDALFRLLGARCLLFTTKCIVAEIRSLGPSHTETLEAAKQLMIARCDHEKRVTGTNCIQSVIGENNSEHFFVGTQDSDLRKMFREVPGVPVIYGLKNSLFLEQPSFSQREFAKSEEEKRLHMTESEVQKFFKKTSRENLSEGDSDGTQEEQARTILHSKKRSLGVDKPQFKRKMAKGPNPLSCKKKKQKGETSEVQNQNKVGKEEPVSKRKRIRKRKKSSGNGNSKSETGN</sequence>
<dbReference type="FunFam" id="3.40.50.1010:FF:000006">
    <property type="entry name" value="rRNA-processing protein UTP23 homolog"/>
    <property type="match status" value="1"/>
</dbReference>
<dbReference type="PANTHER" id="PTHR12416">
    <property type="entry name" value="RRNA-PROCESSING PROTEIN UTP23 HOMOLOG"/>
    <property type="match status" value="1"/>
</dbReference>
<evidence type="ECO:0000256" key="7">
    <source>
        <dbReference type="SAM" id="MobiDB-lite"/>
    </source>
</evidence>
<keyword evidence="10" id="KW-1185">Reference proteome</keyword>
<organism evidence="9 10">
    <name type="scientific">Carex littledalei</name>
    <dbReference type="NCBI Taxonomy" id="544730"/>
    <lineage>
        <taxon>Eukaryota</taxon>
        <taxon>Viridiplantae</taxon>
        <taxon>Streptophyta</taxon>
        <taxon>Embryophyta</taxon>
        <taxon>Tracheophyta</taxon>
        <taxon>Spermatophyta</taxon>
        <taxon>Magnoliopsida</taxon>
        <taxon>Liliopsida</taxon>
        <taxon>Poales</taxon>
        <taxon>Cyperaceae</taxon>
        <taxon>Cyperoideae</taxon>
        <taxon>Cariceae</taxon>
        <taxon>Carex</taxon>
        <taxon>Carex subgen. Euthyceras</taxon>
    </lineage>
</organism>
<dbReference type="AlphaFoldDB" id="A0A833V5D6"/>
<dbReference type="CDD" id="cd08553">
    <property type="entry name" value="PIN_Fcf1-like"/>
    <property type="match status" value="1"/>
</dbReference>
<dbReference type="Gene3D" id="3.40.50.1010">
    <property type="entry name" value="5'-nuclease"/>
    <property type="match status" value="1"/>
</dbReference>
<evidence type="ECO:0000256" key="4">
    <source>
        <dbReference type="ARBA" id="ARBA00023242"/>
    </source>
</evidence>
<comment type="subcellular location">
    <subcellularLocation>
        <location evidence="1">Nucleus</location>
        <location evidence="1">Nucleolus</location>
    </subcellularLocation>
</comment>
<protein>
    <submittedName>
        <fullName evidence="9">rRNA-processing protein UTP23</fullName>
    </submittedName>
</protein>
<feature type="region of interest" description="Disordered" evidence="7">
    <location>
        <begin position="177"/>
        <end position="196"/>
    </location>
</feature>
<feature type="domain" description="UTP23 sensor motif region" evidence="8">
    <location>
        <begin position="216"/>
        <end position="233"/>
    </location>
</feature>
<dbReference type="InterPro" id="IPR006984">
    <property type="entry name" value="Fcf1/UTP23"/>
</dbReference>
<keyword evidence="3" id="KW-0698">rRNA processing</keyword>